<evidence type="ECO:0000313" key="2">
    <source>
        <dbReference type="EMBL" id="CAH0724974.1"/>
    </source>
</evidence>
<evidence type="ECO:0000313" key="3">
    <source>
        <dbReference type="Proteomes" id="UP000838878"/>
    </source>
</evidence>
<protein>
    <submittedName>
        <fullName evidence="2">Uncharacterized protein</fullName>
    </submittedName>
</protein>
<reference evidence="2" key="1">
    <citation type="submission" date="2021-12" db="EMBL/GenBank/DDBJ databases">
        <authorList>
            <person name="Martin H S."/>
        </authorList>
    </citation>
    <scope>NUCLEOTIDE SEQUENCE</scope>
</reference>
<gene>
    <name evidence="2" type="ORF">BINO364_LOCUS10608</name>
</gene>
<dbReference type="EMBL" id="OV170225">
    <property type="protein sequence ID" value="CAH0724974.1"/>
    <property type="molecule type" value="Genomic_DNA"/>
</dbReference>
<accession>A0A8J9YAA5</accession>
<dbReference type="AlphaFoldDB" id="A0A8J9YAA5"/>
<feature type="region of interest" description="Disordered" evidence="1">
    <location>
        <begin position="91"/>
        <end position="118"/>
    </location>
</feature>
<proteinExistence type="predicted"/>
<name>A0A8J9YAA5_9NEOP</name>
<dbReference type="Proteomes" id="UP000838878">
    <property type="component" value="Chromosome 5"/>
</dbReference>
<keyword evidence="3" id="KW-1185">Reference proteome</keyword>
<organism evidence="2 3">
    <name type="scientific">Brenthis ino</name>
    <name type="common">lesser marbled fritillary</name>
    <dbReference type="NCBI Taxonomy" id="405034"/>
    <lineage>
        <taxon>Eukaryota</taxon>
        <taxon>Metazoa</taxon>
        <taxon>Ecdysozoa</taxon>
        <taxon>Arthropoda</taxon>
        <taxon>Hexapoda</taxon>
        <taxon>Insecta</taxon>
        <taxon>Pterygota</taxon>
        <taxon>Neoptera</taxon>
        <taxon>Endopterygota</taxon>
        <taxon>Lepidoptera</taxon>
        <taxon>Glossata</taxon>
        <taxon>Ditrysia</taxon>
        <taxon>Papilionoidea</taxon>
        <taxon>Nymphalidae</taxon>
        <taxon>Heliconiinae</taxon>
        <taxon>Argynnini</taxon>
        <taxon>Brenthis</taxon>
    </lineage>
</organism>
<sequence length="118" mass="13242">MGQGWGRAGARGDTRGRPAAANVIQGKEITLTTKVSIVEYKNKHLMFNFIRYLITLVTNKNVLAKTILQMIHSTRQSKTLKDFECEHQSQNKWSRKQNALNARVSAQSNAPDTNSKLA</sequence>
<feature type="non-terminal residue" evidence="2">
    <location>
        <position position="118"/>
    </location>
</feature>
<evidence type="ECO:0000256" key="1">
    <source>
        <dbReference type="SAM" id="MobiDB-lite"/>
    </source>
</evidence>